<comment type="caution">
    <text evidence="1">The sequence shown here is derived from an EMBL/GenBank/DDBJ whole genome shotgun (WGS) entry which is preliminary data.</text>
</comment>
<proteinExistence type="predicted"/>
<dbReference type="Proteomes" id="UP000252530">
    <property type="component" value="Unassembled WGS sequence"/>
</dbReference>
<evidence type="ECO:0000313" key="1">
    <source>
        <dbReference type="EMBL" id="RBP98500.1"/>
    </source>
</evidence>
<sequence length="168" mass="18477">MLPVLVVLLLSVGLLAYLLTATIHMGDSDGPRIEDRTIPDPVLSPELPIRIYADHDGDLRGHRFDLIRLGQYTKVSVSAGKSYADTRLIDDRLGDMLVSAFLNPHVGGKPDDMILGGKHRKSGDPDKPFDCRRLARFVYGALASGSYRSSLGSCYESQQQENFQSLMG</sequence>
<accession>A0A366K9S7</accession>
<gene>
    <name evidence="1" type="ORF">CRD60_01140</name>
</gene>
<dbReference type="EMBL" id="PDCG01000001">
    <property type="protein sequence ID" value="RBP98500.1"/>
    <property type="molecule type" value="Genomic_DNA"/>
</dbReference>
<reference evidence="1 2" key="1">
    <citation type="submission" date="2017-10" db="EMBL/GenBank/DDBJ databases">
        <title>Bifidobacterium xylocopum sp. nov. and Bifidobacterium aemilianum sp. nov., from the carpenter bee (Xylocopa violacea) digestive tract.</title>
        <authorList>
            <person name="Alberoni D."/>
            <person name="Baffoni L."/>
            <person name="Di Gioia D."/>
            <person name="Gaggia F."/>
            <person name="Biavati B."/>
        </authorList>
    </citation>
    <scope>NUCLEOTIDE SEQUENCE [LARGE SCALE GENOMIC DNA]</scope>
    <source>
        <strain evidence="1 2">XV10</strain>
    </source>
</reference>
<name>A0A366K9S7_9BIFI</name>
<organism evidence="1 2">
    <name type="scientific">Bifidobacterium aemilianum</name>
    <dbReference type="NCBI Taxonomy" id="2493120"/>
    <lineage>
        <taxon>Bacteria</taxon>
        <taxon>Bacillati</taxon>
        <taxon>Actinomycetota</taxon>
        <taxon>Actinomycetes</taxon>
        <taxon>Bifidobacteriales</taxon>
        <taxon>Bifidobacteriaceae</taxon>
        <taxon>Bifidobacterium</taxon>
    </lineage>
</organism>
<protein>
    <submittedName>
        <fullName evidence="1">Uncharacterized protein</fullName>
    </submittedName>
</protein>
<dbReference type="AlphaFoldDB" id="A0A366K9S7"/>
<keyword evidence="2" id="KW-1185">Reference proteome</keyword>
<evidence type="ECO:0000313" key="2">
    <source>
        <dbReference type="Proteomes" id="UP000252530"/>
    </source>
</evidence>